<proteinExistence type="predicted"/>
<reference evidence="1" key="2">
    <citation type="submission" date="2025-09" db="UniProtKB">
        <authorList>
            <consortium name="Ensembl"/>
        </authorList>
    </citation>
    <scope>IDENTIFICATION</scope>
</reference>
<protein>
    <submittedName>
        <fullName evidence="1">Uncharacterized protein</fullName>
    </submittedName>
</protein>
<sequence>MIRNRKKRKNSFLLKLDHIYVYTHKYSQTETLQDSLKRTAVMFYLFKSLYLRAEDRMAFSSCGSLSLTKHFCVSLSV</sequence>
<organism evidence="1 2">
    <name type="scientific">Strix occidentalis caurina</name>
    <name type="common">northern spotted owl</name>
    <dbReference type="NCBI Taxonomy" id="311401"/>
    <lineage>
        <taxon>Eukaryota</taxon>
        <taxon>Metazoa</taxon>
        <taxon>Chordata</taxon>
        <taxon>Craniata</taxon>
        <taxon>Vertebrata</taxon>
        <taxon>Euteleostomi</taxon>
        <taxon>Archelosauria</taxon>
        <taxon>Archosauria</taxon>
        <taxon>Dinosauria</taxon>
        <taxon>Saurischia</taxon>
        <taxon>Theropoda</taxon>
        <taxon>Coelurosauria</taxon>
        <taxon>Aves</taxon>
        <taxon>Neognathae</taxon>
        <taxon>Neoaves</taxon>
        <taxon>Telluraves</taxon>
        <taxon>Strigiformes</taxon>
        <taxon>Strigidae</taxon>
        <taxon>Strix</taxon>
    </lineage>
</organism>
<dbReference type="Proteomes" id="UP000694551">
    <property type="component" value="Unplaced"/>
</dbReference>
<keyword evidence="2" id="KW-1185">Reference proteome</keyword>
<evidence type="ECO:0000313" key="1">
    <source>
        <dbReference type="Ensembl" id="ENSSOCP00000011072.1"/>
    </source>
</evidence>
<reference evidence="1" key="1">
    <citation type="submission" date="2025-08" db="UniProtKB">
        <authorList>
            <consortium name="Ensembl"/>
        </authorList>
    </citation>
    <scope>IDENTIFICATION</scope>
</reference>
<dbReference type="Ensembl" id="ENSSOCT00000011369.1">
    <property type="protein sequence ID" value="ENSSOCP00000011072.1"/>
    <property type="gene ID" value="ENSSOCG00000008418.1"/>
</dbReference>
<accession>A0A8D0F972</accession>
<dbReference type="AlphaFoldDB" id="A0A8D0F972"/>
<evidence type="ECO:0000313" key="2">
    <source>
        <dbReference type="Proteomes" id="UP000694551"/>
    </source>
</evidence>
<name>A0A8D0F972_STROC</name>